<evidence type="ECO:0000256" key="2">
    <source>
        <dbReference type="SAM" id="MobiDB-lite"/>
    </source>
</evidence>
<organism evidence="3 4">
    <name type="scientific">Schizosaccharomyces osmophilus</name>
    <dbReference type="NCBI Taxonomy" id="2545709"/>
    <lineage>
        <taxon>Eukaryota</taxon>
        <taxon>Fungi</taxon>
        <taxon>Dikarya</taxon>
        <taxon>Ascomycota</taxon>
        <taxon>Taphrinomycotina</taxon>
        <taxon>Schizosaccharomycetes</taxon>
        <taxon>Schizosaccharomycetales</taxon>
        <taxon>Schizosaccharomycetaceae</taxon>
        <taxon>Schizosaccharomyces</taxon>
    </lineage>
</organism>
<feature type="region of interest" description="Disordered" evidence="2">
    <location>
        <begin position="125"/>
        <end position="196"/>
    </location>
</feature>
<feature type="region of interest" description="Disordered" evidence="2">
    <location>
        <begin position="567"/>
        <end position="625"/>
    </location>
</feature>
<feature type="region of interest" description="Disordered" evidence="2">
    <location>
        <begin position="1"/>
        <end position="50"/>
    </location>
</feature>
<dbReference type="InterPro" id="IPR051726">
    <property type="entry name" value="Chitin_Synth_Reg"/>
</dbReference>
<dbReference type="EMBL" id="CP115612">
    <property type="protein sequence ID" value="WBW73058.1"/>
    <property type="molecule type" value="Genomic_DNA"/>
</dbReference>
<evidence type="ECO:0000313" key="3">
    <source>
        <dbReference type="EMBL" id="WBW73058.1"/>
    </source>
</evidence>
<keyword evidence="1" id="KW-0677">Repeat</keyword>
<dbReference type="Gene3D" id="1.25.40.10">
    <property type="entry name" value="Tetratricopeptide repeat domain"/>
    <property type="match status" value="1"/>
</dbReference>
<accession>A0AAE9WE27</accession>
<evidence type="ECO:0000313" key="4">
    <source>
        <dbReference type="Proteomes" id="UP001212411"/>
    </source>
</evidence>
<dbReference type="InterPro" id="IPR019734">
    <property type="entry name" value="TPR_rpt"/>
</dbReference>
<protein>
    <submittedName>
        <fullName evidence="3">SEL1/TPR repeat protein1, 3-beta-glucan synthase regulatory factor Chf3/Chr4</fullName>
    </submittedName>
</protein>
<feature type="compositionally biased region" description="Polar residues" evidence="2">
    <location>
        <begin position="587"/>
        <end position="607"/>
    </location>
</feature>
<gene>
    <name evidence="3" type="primary">chr4</name>
    <name evidence="3" type="ORF">SOMG_04023</name>
</gene>
<dbReference type="SMART" id="SM00671">
    <property type="entry name" value="SEL1"/>
    <property type="match status" value="5"/>
</dbReference>
<keyword evidence="4" id="KW-1185">Reference proteome</keyword>
<sequence length="644" mass="71213">MYSDGAEYSRGTAVAPEMSSPVRAASASTGNLSRIRSRNRSTLSTSMQSDPHLASRIGAFYLNNVQSNIPFETDKITPAYGIGDMIAPEMNDSGDQKVPSVSSKKVGLYSRPNVSSSSMLLTIKRATSADSPQDKQLNDNPATKNLMPKKSLSTTFTPTPSRISHEVLPATTFPAQSTDSLQRNTTPRHSSPLQKQVSTDLPFTLPICEEEQLDWIRENEDLVHSMNPDDCLEWAEYVLRFTLVHLPYLQSYDTENYDEIDYLENVCEIALDKFREYSRAENPRALYFDAYTYESGAFDVEVDLQQAWELYSASAKLGYTRSLYRLGVILEDQGSLQEAVEYFEEGANSKDSASCWRLALLILEGMLDNIGTYAQQRTRGLQLLEQSANTADADVPSGLYSYALINLHKHPGLVDLDAEGLEVPLNERRALESFARAAFMGQSSAMLRMGAVYEFGKYGCFKSPKYSVFYYSAASKQGESEADFALAKWYLNGGAGVPVDEDQAFVHAERAAMAGNSNAQFLLGYIFESKNNSEQALYWYTEASNNGHAEAAENLKNLKELLKNSPAEYVPPTTTSTQSHRAADYSSAPSTPYVSSQSQGDTSNAGTTKPIPGTLPEQPVVQKVPVTKKTKKAKFRKHFNCVIA</sequence>
<dbReference type="AlphaFoldDB" id="A0AAE9WE27"/>
<feature type="compositionally biased region" description="Polar residues" evidence="2">
    <location>
        <begin position="26"/>
        <end position="49"/>
    </location>
</feature>
<dbReference type="Proteomes" id="UP001212411">
    <property type="component" value="Chromosome 2"/>
</dbReference>
<dbReference type="KEGG" id="som:SOMG_04023"/>
<name>A0AAE9WE27_9SCHI</name>
<dbReference type="InterPro" id="IPR011990">
    <property type="entry name" value="TPR-like_helical_dom_sf"/>
</dbReference>
<proteinExistence type="predicted"/>
<dbReference type="GeneID" id="80877499"/>
<dbReference type="SUPFAM" id="SSF81901">
    <property type="entry name" value="HCP-like"/>
    <property type="match status" value="2"/>
</dbReference>
<dbReference type="Pfam" id="PF13181">
    <property type="entry name" value="TPR_8"/>
    <property type="match status" value="1"/>
</dbReference>
<dbReference type="Pfam" id="PF08238">
    <property type="entry name" value="Sel1"/>
    <property type="match status" value="4"/>
</dbReference>
<dbReference type="PANTHER" id="PTHR46430">
    <property type="entry name" value="PROTEIN SKT5-RELATED"/>
    <property type="match status" value="1"/>
</dbReference>
<reference evidence="3 4" key="1">
    <citation type="journal article" date="2023" name="G3 (Bethesda)">
        <title>A high-quality reference genome for the fission yeast Schizosaccharomyces osmophilus.</title>
        <authorList>
            <person name="Jia G.S."/>
            <person name="Zhang W.C."/>
            <person name="Liang Y."/>
            <person name="Liu X.H."/>
            <person name="Rhind N."/>
            <person name="Pidoux A."/>
            <person name="Brysch-Herzberg M."/>
            <person name="Du L.L."/>
        </authorList>
    </citation>
    <scope>NUCLEOTIDE SEQUENCE [LARGE SCALE GENOMIC DNA]</scope>
    <source>
        <strain evidence="3 4">CBS 15793</strain>
    </source>
</reference>
<evidence type="ECO:0000256" key="1">
    <source>
        <dbReference type="ARBA" id="ARBA00022737"/>
    </source>
</evidence>
<feature type="compositionally biased region" description="Polar residues" evidence="2">
    <location>
        <begin position="151"/>
        <end position="162"/>
    </location>
</feature>
<dbReference type="RefSeq" id="XP_056037301.1">
    <property type="nucleotide sequence ID" value="XM_056182810.1"/>
</dbReference>
<feature type="compositionally biased region" description="Polar residues" evidence="2">
    <location>
        <begin position="173"/>
        <end position="196"/>
    </location>
</feature>
<dbReference type="InterPro" id="IPR006597">
    <property type="entry name" value="Sel1-like"/>
</dbReference>
<dbReference type="PANTHER" id="PTHR46430:SF2">
    <property type="entry name" value="CHITIN SYNTHASE REGULATORY FACTOR 4"/>
    <property type="match status" value="1"/>
</dbReference>